<evidence type="ECO:0000313" key="2">
    <source>
        <dbReference type="EMBL" id="KAK5824208.1"/>
    </source>
</evidence>
<comment type="caution">
    <text evidence="2">The sequence shown here is derived from an EMBL/GenBank/DDBJ whole genome shotgun (WGS) entry which is preliminary data.</text>
</comment>
<evidence type="ECO:0000313" key="3">
    <source>
        <dbReference type="Proteomes" id="UP001358586"/>
    </source>
</evidence>
<name>A0ABR0PIL9_GOSAR</name>
<evidence type="ECO:0000256" key="1">
    <source>
        <dbReference type="SAM" id="MobiDB-lite"/>
    </source>
</evidence>
<dbReference type="Proteomes" id="UP001358586">
    <property type="component" value="Chromosome 6"/>
</dbReference>
<gene>
    <name evidence="2" type="ORF">PVK06_018976</name>
</gene>
<sequence>MATEVVSSDDAKNRQSFNMAAPADGSSPDLGPSFLLKVQKFPKHDTVKLSKGNFFLWKQQVMLIFEGYNLNEFVLGTVAIPPQYVVDNNGVLTSNPEFLFHKKQDKLLTSWLLSTICDYILIHLSSSKTSCEVWSTVLRRFA</sequence>
<dbReference type="PANTHER" id="PTHR47481:SF10">
    <property type="entry name" value="COPIA-LIKE POLYPROTEIN_RETROTRANSPOSON"/>
    <property type="match status" value="1"/>
</dbReference>
<feature type="region of interest" description="Disordered" evidence="1">
    <location>
        <begin position="1"/>
        <end position="25"/>
    </location>
</feature>
<evidence type="ECO:0008006" key="4">
    <source>
        <dbReference type="Google" id="ProtNLM"/>
    </source>
</evidence>
<keyword evidence="3" id="KW-1185">Reference proteome</keyword>
<reference evidence="2 3" key="1">
    <citation type="submission" date="2023-03" db="EMBL/GenBank/DDBJ databases">
        <title>WGS of Gossypium arboreum.</title>
        <authorList>
            <person name="Yu D."/>
        </authorList>
    </citation>
    <scope>NUCLEOTIDE SEQUENCE [LARGE SCALE GENOMIC DNA]</scope>
    <source>
        <tissue evidence="2">Leaf</tissue>
    </source>
</reference>
<dbReference type="EMBL" id="JARKNE010000006">
    <property type="protein sequence ID" value="KAK5824208.1"/>
    <property type="molecule type" value="Genomic_DNA"/>
</dbReference>
<organism evidence="2 3">
    <name type="scientific">Gossypium arboreum</name>
    <name type="common">Tree cotton</name>
    <name type="synonym">Gossypium nanking</name>
    <dbReference type="NCBI Taxonomy" id="29729"/>
    <lineage>
        <taxon>Eukaryota</taxon>
        <taxon>Viridiplantae</taxon>
        <taxon>Streptophyta</taxon>
        <taxon>Embryophyta</taxon>
        <taxon>Tracheophyta</taxon>
        <taxon>Spermatophyta</taxon>
        <taxon>Magnoliopsida</taxon>
        <taxon>eudicotyledons</taxon>
        <taxon>Gunneridae</taxon>
        <taxon>Pentapetalae</taxon>
        <taxon>rosids</taxon>
        <taxon>malvids</taxon>
        <taxon>Malvales</taxon>
        <taxon>Malvaceae</taxon>
        <taxon>Malvoideae</taxon>
        <taxon>Gossypium</taxon>
    </lineage>
</organism>
<dbReference type="PANTHER" id="PTHR47481">
    <property type="match status" value="1"/>
</dbReference>
<accession>A0ABR0PIL9</accession>
<proteinExistence type="predicted"/>
<protein>
    <recommendedName>
        <fullName evidence="4">Retrotransposon Copia-like N-terminal domain-containing protein</fullName>
    </recommendedName>
</protein>